<dbReference type="PANTHER" id="PTHR41339:SF1">
    <property type="entry name" value="SECRETED PROTEIN"/>
    <property type="match status" value="1"/>
</dbReference>
<feature type="signal peptide" evidence="1">
    <location>
        <begin position="1"/>
        <end position="18"/>
    </location>
</feature>
<gene>
    <name evidence="2" type="ORF">BV97_02611</name>
</gene>
<keyword evidence="1" id="KW-0732">Signal</keyword>
<comment type="caution">
    <text evidence="2">The sequence shown here is derived from an EMBL/GenBank/DDBJ whole genome shotgun (WGS) entry which is preliminary data.</text>
</comment>
<name>A0A031JWW4_9SPHN</name>
<evidence type="ECO:0000313" key="3">
    <source>
        <dbReference type="Proteomes" id="UP000024329"/>
    </source>
</evidence>
<evidence type="ECO:0000313" key="2">
    <source>
        <dbReference type="EMBL" id="EZP81394.1"/>
    </source>
</evidence>
<dbReference type="EMBL" id="JFYZ01000012">
    <property type="protein sequence ID" value="EZP81394.1"/>
    <property type="molecule type" value="Genomic_DNA"/>
</dbReference>
<protein>
    <recommendedName>
        <fullName evidence="4">Lipoprotein</fullName>
    </recommendedName>
</protein>
<dbReference type="AlphaFoldDB" id="A0A031JWW4"/>
<dbReference type="Proteomes" id="UP000024329">
    <property type="component" value="Unassembled WGS sequence"/>
</dbReference>
<feature type="chain" id="PRO_5001557028" description="Lipoprotein" evidence="1">
    <location>
        <begin position="19"/>
        <end position="532"/>
    </location>
</feature>
<evidence type="ECO:0008006" key="4">
    <source>
        <dbReference type="Google" id="ProtNLM"/>
    </source>
</evidence>
<dbReference type="PANTHER" id="PTHR41339">
    <property type="entry name" value="LIPL48"/>
    <property type="match status" value="1"/>
</dbReference>
<evidence type="ECO:0000256" key="1">
    <source>
        <dbReference type="SAM" id="SignalP"/>
    </source>
</evidence>
<proteinExistence type="predicted"/>
<dbReference type="PATRIC" id="fig|158500.4.peg.2669"/>
<dbReference type="PROSITE" id="PS51257">
    <property type="entry name" value="PROKAR_LIPOPROTEIN"/>
    <property type="match status" value="1"/>
</dbReference>
<sequence>MKKISGLLLMGCSALALAGCGADDISSPGAGSIDVDITNPTPTPTPTPGTGLVEAATDCPAIGATGGLTNSGTVSGPEGTWRVCTLPSLIDASTTLPKVDGVLYRMNGRVDVGCDGGLTAPTTGAPFSTTTLSCGGRSLTADTNVTLTIEPGVIVYGQNGADPAWLAVNRGNKINAEGTLAQPIIFTTYENVRGTATEATDGRWGGIVLMGRGITTDCTAGGSTADQTCERDTEGSANPAVFGGKDNAYNAGIMKYVQIRFSGYVLGSNTELQALTGEGVGTGTTLEYIQSVNSSDDGAEFFGGAVNMKHYIAVNADDDSLDIDTGLQGNFQYVIIAQRAADGDSLMEVDSNNNEDQTPRQRSVVANFTAIQTGVNNNSNNAAIFARGNADLTLVNGVVYAPQDECIRVNGTGTTATRATLTAQSVVMTCASSGAFLGTGSYANADVQAAFNAGSNNNAAFTSTLASTFVNGANEAGVVAYANIKSLSSYFDAVTYIGAVKDAADIWYRGWTCDTATANFGSNSACTALPVT</sequence>
<dbReference type="RefSeq" id="WP_036526293.1">
    <property type="nucleotide sequence ID" value="NZ_JFYZ01000012.1"/>
</dbReference>
<reference evidence="2 3" key="1">
    <citation type="submission" date="2014-03" db="EMBL/GenBank/DDBJ databases">
        <title>Whole genome sequence of Novosphingobium resinovorum KF1.</title>
        <authorList>
            <person name="Gan H.M."/>
            <person name="Gan H.Y."/>
            <person name="Chew T.H."/>
            <person name="Savka M.A."/>
        </authorList>
    </citation>
    <scope>NUCLEOTIDE SEQUENCE [LARGE SCALE GENOMIC DNA]</scope>
    <source>
        <strain evidence="2 3">KF1</strain>
    </source>
</reference>
<accession>A0A031JWW4</accession>
<dbReference type="eggNOG" id="COG2182">
    <property type="taxonomic scope" value="Bacteria"/>
</dbReference>
<organism evidence="2 3">
    <name type="scientific">Novosphingobium resinovorum</name>
    <dbReference type="NCBI Taxonomy" id="158500"/>
    <lineage>
        <taxon>Bacteria</taxon>
        <taxon>Pseudomonadati</taxon>
        <taxon>Pseudomonadota</taxon>
        <taxon>Alphaproteobacteria</taxon>
        <taxon>Sphingomonadales</taxon>
        <taxon>Sphingomonadaceae</taxon>
        <taxon>Novosphingobium</taxon>
    </lineage>
</organism>